<protein>
    <submittedName>
        <fullName evidence="1">Uncharacterized protein</fullName>
    </submittedName>
</protein>
<gene>
    <name evidence="1" type="ORF">K9S39_10275</name>
</gene>
<dbReference type="RefSeq" id="WP_248863036.1">
    <property type="nucleotide sequence ID" value="NZ_CP086322.1"/>
</dbReference>
<keyword evidence="2" id="KW-1185">Reference proteome</keyword>
<organism evidence="1 2">
    <name type="scientific">Streptomyces halobius</name>
    <dbReference type="NCBI Taxonomy" id="2879846"/>
    <lineage>
        <taxon>Bacteria</taxon>
        <taxon>Bacillati</taxon>
        <taxon>Actinomycetota</taxon>
        <taxon>Actinomycetes</taxon>
        <taxon>Kitasatosporales</taxon>
        <taxon>Streptomycetaceae</taxon>
        <taxon>Streptomyces</taxon>
    </lineage>
</organism>
<dbReference type="EMBL" id="CP086322">
    <property type="protein sequence ID" value="UQA92172.1"/>
    <property type="molecule type" value="Genomic_DNA"/>
</dbReference>
<sequence>MGYSLEVGAPYPKEVNWPKSAANLVLSKAYVEIIYAFDGLTPDERAAFNTGAAAFAIVPGDRHLMWCYRFEVPTRPGIQSASLGWGDSPWEAHRQRDRVVGVPGREGEPFPAYMVLVDSGTGIVEGLRVADLDEGIADEIRGAVARQLAFPHDDAAASREINALYQRHPSTQSLLTEATAGQLIPALEN</sequence>
<proteinExistence type="predicted"/>
<evidence type="ECO:0000313" key="2">
    <source>
        <dbReference type="Proteomes" id="UP000830115"/>
    </source>
</evidence>
<dbReference type="Proteomes" id="UP000830115">
    <property type="component" value="Chromosome"/>
</dbReference>
<evidence type="ECO:0000313" key="1">
    <source>
        <dbReference type="EMBL" id="UQA92172.1"/>
    </source>
</evidence>
<name>A0ABY4M343_9ACTN</name>
<reference evidence="1" key="1">
    <citation type="submission" date="2021-10" db="EMBL/GenBank/DDBJ databases">
        <title>Streptomyces nigrumlapis sp.nov.,an antimicrobial producing actinobacterium isolated from Black Gobi rocks.</title>
        <authorList>
            <person name="Wen Y."/>
            <person name="Zhang W."/>
            <person name="Liu X.G."/>
        </authorList>
    </citation>
    <scope>NUCLEOTIDE SEQUENCE</scope>
    <source>
        <strain evidence="1">ST13-2-2</strain>
    </source>
</reference>
<accession>A0ABY4M343</accession>